<reference evidence="7 8" key="1">
    <citation type="submission" date="2018-11" db="EMBL/GenBank/DDBJ databases">
        <title>Pseudaminobacter arsenicus sp. nov., an arsenic-resistant bacterium isolated from arsenic-rich aquifers.</title>
        <authorList>
            <person name="Mu Y."/>
        </authorList>
    </citation>
    <scope>NUCLEOTIDE SEQUENCE [LARGE SCALE GENOMIC DNA]</scope>
    <source>
        <strain evidence="7 8">CB3</strain>
    </source>
</reference>
<evidence type="ECO:0000313" key="8">
    <source>
        <dbReference type="Proteomes" id="UP000281647"/>
    </source>
</evidence>
<dbReference type="PANTHER" id="PTHR30482:SF20">
    <property type="entry name" value="HIGH-AFFINITY BRANCHED-CHAIN AMINO ACID TRANSPORT SYSTEM PERMEASE PROTEIN LIVM"/>
    <property type="match status" value="1"/>
</dbReference>
<dbReference type="InterPro" id="IPR043428">
    <property type="entry name" value="LivM-like"/>
</dbReference>
<evidence type="ECO:0000256" key="6">
    <source>
        <dbReference type="SAM" id="Phobius"/>
    </source>
</evidence>
<dbReference type="AlphaFoldDB" id="A0A432V7K7"/>
<dbReference type="InterPro" id="IPR001851">
    <property type="entry name" value="ABC_transp_permease"/>
</dbReference>
<keyword evidence="4 6" id="KW-1133">Transmembrane helix</keyword>
<dbReference type="CDD" id="cd06581">
    <property type="entry name" value="TM_PBP1_LivM_like"/>
    <property type="match status" value="1"/>
</dbReference>
<organism evidence="7 8">
    <name type="scientific">Borborobacter arsenicus</name>
    <dbReference type="NCBI Taxonomy" id="1851146"/>
    <lineage>
        <taxon>Bacteria</taxon>
        <taxon>Pseudomonadati</taxon>
        <taxon>Pseudomonadota</taxon>
        <taxon>Alphaproteobacteria</taxon>
        <taxon>Hyphomicrobiales</taxon>
        <taxon>Phyllobacteriaceae</taxon>
        <taxon>Borborobacter</taxon>
    </lineage>
</organism>
<sequence>MMTTTRQHVLLYFSLLIALALVPAVDSSRYLLGQLTLFLIWVGVVTQWNLVFGVAGIFSLAQMMVFAIGGYVAAMLATHLGWSMWAGVPVAGLAAVLASTVIGFATLRQRGAYVALLTLALACAMQALIIVDTDCFSLDDGVCLTLTGGASGLSRFGDFGFREWFGYSYATIGNFYLALLLTALGSAFAFTVINSPLGHAFRALRDNPVCAAARGIDRVKYQVMVFSISAFFTGLFGGFYAGHYKAIGPTVLDISTLLFLLSAMIVGGVGRFWGPLLGCAVLMFFDELVKDLVEWRMVGIGLFTAVFVVVCPHGIVGLCERLAPRTPLR</sequence>
<feature type="transmembrane region" description="Helical" evidence="6">
    <location>
        <begin position="175"/>
        <end position="193"/>
    </location>
</feature>
<dbReference type="GO" id="GO:0015658">
    <property type="term" value="F:branched-chain amino acid transmembrane transporter activity"/>
    <property type="evidence" value="ECO:0007669"/>
    <property type="project" value="InterPro"/>
</dbReference>
<keyword evidence="2" id="KW-1003">Cell membrane</keyword>
<evidence type="ECO:0000256" key="5">
    <source>
        <dbReference type="ARBA" id="ARBA00023136"/>
    </source>
</evidence>
<dbReference type="Proteomes" id="UP000281647">
    <property type="component" value="Unassembled WGS sequence"/>
</dbReference>
<evidence type="ECO:0000256" key="2">
    <source>
        <dbReference type="ARBA" id="ARBA00022475"/>
    </source>
</evidence>
<comment type="caution">
    <text evidence="7">The sequence shown here is derived from an EMBL/GenBank/DDBJ whole genome shotgun (WGS) entry which is preliminary data.</text>
</comment>
<dbReference type="RefSeq" id="WP_128626536.1">
    <property type="nucleotide sequence ID" value="NZ_RKST01000007.1"/>
</dbReference>
<evidence type="ECO:0000313" key="7">
    <source>
        <dbReference type="EMBL" id="RUM98156.1"/>
    </source>
</evidence>
<name>A0A432V7K7_9HYPH</name>
<keyword evidence="5 6" id="KW-0472">Membrane</keyword>
<feature type="transmembrane region" description="Helical" evidence="6">
    <location>
        <begin position="88"/>
        <end position="105"/>
    </location>
</feature>
<evidence type="ECO:0000256" key="4">
    <source>
        <dbReference type="ARBA" id="ARBA00022989"/>
    </source>
</evidence>
<keyword evidence="3 6" id="KW-0812">Transmembrane</keyword>
<feature type="transmembrane region" description="Helical" evidence="6">
    <location>
        <begin position="65"/>
        <end position="82"/>
    </location>
</feature>
<evidence type="ECO:0000256" key="3">
    <source>
        <dbReference type="ARBA" id="ARBA00022692"/>
    </source>
</evidence>
<feature type="transmembrane region" description="Helical" evidence="6">
    <location>
        <begin position="112"/>
        <end position="131"/>
    </location>
</feature>
<dbReference type="PANTHER" id="PTHR30482">
    <property type="entry name" value="HIGH-AFFINITY BRANCHED-CHAIN AMINO ACID TRANSPORT SYSTEM PERMEASE"/>
    <property type="match status" value="1"/>
</dbReference>
<dbReference type="EMBL" id="RKST01000007">
    <property type="protein sequence ID" value="RUM98156.1"/>
    <property type="molecule type" value="Genomic_DNA"/>
</dbReference>
<feature type="transmembrane region" description="Helical" evidence="6">
    <location>
        <begin position="223"/>
        <end position="242"/>
    </location>
</feature>
<dbReference type="OrthoDB" id="9804361at2"/>
<evidence type="ECO:0000256" key="1">
    <source>
        <dbReference type="ARBA" id="ARBA00004651"/>
    </source>
</evidence>
<feature type="transmembrane region" description="Helical" evidence="6">
    <location>
        <begin position="254"/>
        <end position="285"/>
    </location>
</feature>
<feature type="transmembrane region" description="Helical" evidence="6">
    <location>
        <begin position="37"/>
        <end position="58"/>
    </location>
</feature>
<protein>
    <submittedName>
        <fullName evidence="7">Branched-chain amino acid ABC transporter permease</fullName>
    </submittedName>
</protein>
<feature type="transmembrane region" description="Helical" evidence="6">
    <location>
        <begin position="297"/>
        <end position="318"/>
    </location>
</feature>
<dbReference type="Pfam" id="PF02653">
    <property type="entry name" value="BPD_transp_2"/>
    <property type="match status" value="1"/>
</dbReference>
<proteinExistence type="predicted"/>
<accession>A0A432V7K7</accession>
<gene>
    <name evidence="7" type="ORF">EET67_08600</name>
</gene>
<comment type="subcellular location">
    <subcellularLocation>
        <location evidence="1">Cell membrane</location>
        <topology evidence="1">Multi-pass membrane protein</topology>
    </subcellularLocation>
</comment>
<dbReference type="GO" id="GO:0005886">
    <property type="term" value="C:plasma membrane"/>
    <property type="evidence" value="ECO:0007669"/>
    <property type="project" value="UniProtKB-SubCell"/>
</dbReference>
<keyword evidence="8" id="KW-1185">Reference proteome</keyword>